<sequence length="83" mass="9134">MEIRLLGSFGGFYTKGLVTTALGSSLRLLLENHQNSLKILEFPCAVLVSLGLRALRFCGLSLQALAWQFNKKNSSSQPKESYA</sequence>
<gene>
    <name evidence="1" type="ORF">NCTC13102_00773</name>
</gene>
<organism evidence="1 2">
    <name type="scientific">Helicobacter fennelliae</name>
    <dbReference type="NCBI Taxonomy" id="215"/>
    <lineage>
        <taxon>Bacteria</taxon>
        <taxon>Pseudomonadati</taxon>
        <taxon>Campylobacterota</taxon>
        <taxon>Epsilonproteobacteria</taxon>
        <taxon>Campylobacterales</taxon>
        <taxon>Helicobacteraceae</taxon>
        <taxon>Helicobacter</taxon>
    </lineage>
</organism>
<reference evidence="1 2" key="1">
    <citation type="submission" date="2018-06" db="EMBL/GenBank/DDBJ databases">
        <authorList>
            <consortium name="Pathogen Informatics"/>
            <person name="Doyle S."/>
        </authorList>
    </citation>
    <scope>NUCLEOTIDE SEQUENCE [LARGE SCALE GENOMIC DNA]</scope>
    <source>
        <strain evidence="1 2">NCTC13102</strain>
    </source>
</reference>
<evidence type="ECO:0000313" key="1">
    <source>
        <dbReference type="EMBL" id="SQB98316.1"/>
    </source>
</evidence>
<accession>A0A2X3BG73</accession>
<evidence type="ECO:0000313" key="2">
    <source>
        <dbReference type="Proteomes" id="UP000250166"/>
    </source>
</evidence>
<protein>
    <submittedName>
        <fullName evidence="1">Uncharacterized protein</fullName>
    </submittedName>
</protein>
<dbReference type="RefSeq" id="WP_112058476.1">
    <property type="nucleotide sequence ID" value="NZ_UAWL01000006.1"/>
</dbReference>
<name>A0A2X3BG73_9HELI</name>
<dbReference type="AlphaFoldDB" id="A0A2X3BG73"/>
<dbReference type="EMBL" id="UAWL01000006">
    <property type="protein sequence ID" value="SQB98316.1"/>
    <property type="molecule type" value="Genomic_DNA"/>
</dbReference>
<proteinExistence type="predicted"/>
<dbReference type="Proteomes" id="UP000250166">
    <property type="component" value="Unassembled WGS sequence"/>
</dbReference>